<dbReference type="PANTHER" id="PTHR30283">
    <property type="entry name" value="PEROXIDE STRESS RESPONSE PROTEIN YAAA"/>
    <property type="match status" value="1"/>
</dbReference>
<name>A0ABX2IJH3_9RHOO</name>
<dbReference type="NCBIfam" id="NF002541">
    <property type="entry name" value="PRK02101.1-1"/>
    <property type="match status" value="1"/>
</dbReference>
<dbReference type="EMBL" id="JABCSC020000001">
    <property type="protein sequence ID" value="NSL54205.1"/>
    <property type="molecule type" value="Genomic_DNA"/>
</dbReference>
<organism evidence="2 3">
    <name type="scientific">Uliginosibacterium aquaticum</name>
    <dbReference type="NCBI Taxonomy" id="2731212"/>
    <lineage>
        <taxon>Bacteria</taxon>
        <taxon>Pseudomonadati</taxon>
        <taxon>Pseudomonadota</taxon>
        <taxon>Betaproteobacteria</taxon>
        <taxon>Rhodocyclales</taxon>
        <taxon>Zoogloeaceae</taxon>
        <taxon>Uliginosibacterium</taxon>
    </lineage>
</organism>
<dbReference type="Pfam" id="PF03883">
    <property type="entry name" value="H2O2_YaaD"/>
    <property type="match status" value="1"/>
</dbReference>
<dbReference type="Proteomes" id="UP000778523">
    <property type="component" value="Unassembled WGS sequence"/>
</dbReference>
<gene>
    <name evidence="2" type="primary">yaaA</name>
    <name evidence="2" type="ORF">HJ583_004135</name>
</gene>
<dbReference type="PANTHER" id="PTHR30283:SF4">
    <property type="entry name" value="PEROXIDE STRESS RESISTANCE PROTEIN YAAA"/>
    <property type="match status" value="1"/>
</dbReference>
<dbReference type="HAMAP" id="MF_00652">
    <property type="entry name" value="UPF0246"/>
    <property type="match status" value="1"/>
</dbReference>
<comment type="caution">
    <text evidence="2">The sequence shown here is derived from an EMBL/GenBank/DDBJ whole genome shotgun (WGS) entry which is preliminary data.</text>
</comment>
<evidence type="ECO:0000256" key="1">
    <source>
        <dbReference type="HAMAP-Rule" id="MF_00652"/>
    </source>
</evidence>
<evidence type="ECO:0000313" key="3">
    <source>
        <dbReference type="Proteomes" id="UP000778523"/>
    </source>
</evidence>
<keyword evidence="3" id="KW-1185">Reference proteome</keyword>
<dbReference type="InterPro" id="IPR005583">
    <property type="entry name" value="YaaA"/>
</dbReference>
<comment type="similarity">
    <text evidence="1">Belongs to the UPF0246 family.</text>
</comment>
<protein>
    <recommendedName>
        <fullName evidence="1">UPF0246 protein HJ583_004135</fullName>
    </recommendedName>
</protein>
<dbReference type="NCBIfam" id="NF002542">
    <property type="entry name" value="PRK02101.1-3"/>
    <property type="match status" value="1"/>
</dbReference>
<proteinExistence type="inferred from homology"/>
<accession>A0ABX2IJH3</accession>
<dbReference type="RefSeq" id="WP_170020725.1">
    <property type="nucleotide sequence ID" value="NZ_JABCSC020000001.1"/>
</dbReference>
<reference evidence="2 3" key="1">
    <citation type="submission" date="2020-06" db="EMBL/GenBank/DDBJ databases">
        <title>Draft genome of Uliginosibacterium sp. IMCC34675.</title>
        <authorList>
            <person name="Song J."/>
        </authorList>
    </citation>
    <scope>NUCLEOTIDE SEQUENCE [LARGE SCALE GENOMIC DNA]</scope>
    <source>
        <strain evidence="2 3">IMCC34675</strain>
    </source>
</reference>
<sequence>MLIVVSPAKSLDFQSPLPVADFTQPAFLDQSAQLIDLLREKSPAEIAKLMTLSDPLATLNFTRYAEWTRPFTAQNARQAMFAFNGDVYEGLDAYSFTPAQIAFAQKHFRMLSGLYGLLRPLDLMQAYRLEMGTRLANPAGKDLYAFWGDTITTALNTELAQQGGKPVLLNLASEEYFKSVRPKQLAARVITPVFEERKGAGYKIVSFYAKRARGLMSRFAIVNALTDPDALKQFDAEGYVFTPAASDADRWVFRREAA</sequence>
<evidence type="ECO:0000313" key="2">
    <source>
        <dbReference type="EMBL" id="NSL54205.1"/>
    </source>
</evidence>